<name>A0A0A9EJ60_ARUDO</name>
<reference evidence="1" key="2">
    <citation type="journal article" date="2015" name="Data Brief">
        <title>Shoot transcriptome of the giant reed, Arundo donax.</title>
        <authorList>
            <person name="Barrero R.A."/>
            <person name="Guerrero F.D."/>
            <person name="Moolhuijzen P."/>
            <person name="Goolsby J.A."/>
            <person name="Tidwell J."/>
            <person name="Bellgard S.E."/>
            <person name="Bellgard M.I."/>
        </authorList>
    </citation>
    <scope>NUCLEOTIDE SEQUENCE</scope>
    <source>
        <tissue evidence="1">Shoot tissue taken approximately 20 cm above the soil surface</tissue>
    </source>
</reference>
<evidence type="ECO:0000313" key="1">
    <source>
        <dbReference type="EMBL" id="JAE00785.1"/>
    </source>
</evidence>
<reference evidence="1" key="1">
    <citation type="submission" date="2014-09" db="EMBL/GenBank/DDBJ databases">
        <authorList>
            <person name="Magalhaes I.L.F."/>
            <person name="Oliveira U."/>
            <person name="Santos F.R."/>
            <person name="Vidigal T.H.D.A."/>
            <person name="Brescovit A.D."/>
            <person name="Santos A.J."/>
        </authorList>
    </citation>
    <scope>NUCLEOTIDE SEQUENCE</scope>
    <source>
        <tissue evidence="1">Shoot tissue taken approximately 20 cm above the soil surface</tissue>
    </source>
</reference>
<protein>
    <submittedName>
        <fullName evidence="1">Uncharacterized protein</fullName>
    </submittedName>
</protein>
<proteinExistence type="predicted"/>
<accession>A0A0A9EJ60</accession>
<organism evidence="1">
    <name type="scientific">Arundo donax</name>
    <name type="common">Giant reed</name>
    <name type="synonym">Donax arundinaceus</name>
    <dbReference type="NCBI Taxonomy" id="35708"/>
    <lineage>
        <taxon>Eukaryota</taxon>
        <taxon>Viridiplantae</taxon>
        <taxon>Streptophyta</taxon>
        <taxon>Embryophyta</taxon>
        <taxon>Tracheophyta</taxon>
        <taxon>Spermatophyta</taxon>
        <taxon>Magnoliopsida</taxon>
        <taxon>Liliopsida</taxon>
        <taxon>Poales</taxon>
        <taxon>Poaceae</taxon>
        <taxon>PACMAD clade</taxon>
        <taxon>Arundinoideae</taxon>
        <taxon>Arundineae</taxon>
        <taxon>Arundo</taxon>
    </lineage>
</organism>
<dbReference type="EMBL" id="GBRH01197111">
    <property type="protein sequence ID" value="JAE00785.1"/>
    <property type="molecule type" value="Transcribed_RNA"/>
</dbReference>
<sequence length="17" mass="2182">MTNPRHIITFYQVREIY</sequence>
<dbReference type="AlphaFoldDB" id="A0A0A9EJ60"/>